<evidence type="ECO:0000313" key="2">
    <source>
        <dbReference type="EMBL" id="QTA88822.1"/>
    </source>
</evidence>
<protein>
    <submittedName>
        <fullName evidence="2">Uncharacterized protein</fullName>
    </submittedName>
</protein>
<evidence type="ECO:0000256" key="1">
    <source>
        <dbReference type="SAM" id="Phobius"/>
    </source>
</evidence>
<dbReference type="Proteomes" id="UP000663722">
    <property type="component" value="Chromosome"/>
</dbReference>
<dbReference type="AlphaFoldDB" id="A0A975BNJ9"/>
<keyword evidence="1" id="KW-0472">Membrane</keyword>
<proteinExistence type="predicted"/>
<gene>
    <name evidence="2" type="ORF">dnm_048690</name>
</gene>
<keyword evidence="1" id="KW-1133">Transmembrane helix</keyword>
<accession>A0A975BNJ9</accession>
<dbReference type="KEGG" id="dmm:dnm_048690"/>
<organism evidence="2 3">
    <name type="scientific">Desulfonema magnum</name>
    <dbReference type="NCBI Taxonomy" id="45655"/>
    <lineage>
        <taxon>Bacteria</taxon>
        <taxon>Pseudomonadati</taxon>
        <taxon>Thermodesulfobacteriota</taxon>
        <taxon>Desulfobacteria</taxon>
        <taxon>Desulfobacterales</taxon>
        <taxon>Desulfococcaceae</taxon>
        <taxon>Desulfonema</taxon>
    </lineage>
</organism>
<feature type="transmembrane region" description="Helical" evidence="1">
    <location>
        <begin position="6"/>
        <end position="26"/>
    </location>
</feature>
<sequence>MLSINYSYICNFFAIANLSLIDIIIIKSWSFLTEGVKNA</sequence>
<evidence type="ECO:0000313" key="3">
    <source>
        <dbReference type="Proteomes" id="UP000663722"/>
    </source>
</evidence>
<keyword evidence="1" id="KW-0812">Transmembrane</keyword>
<name>A0A975BNJ9_9BACT</name>
<reference evidence="2" key="1">
    <citation type="journal article" date="2021" name="Microb. Physiol.">
        <title>Proteogenomic Insights into the Physiology of Marine, Sulfate-Reducing, Filamentous Desulfonema limicola and Desulfonema magnum.</title>
        <authorList>
            <person name="Schnaars V."/>
            <person name="Wohlbrand L."/>
            <person name="Scheve S."/>
            <person name="Hinrichs C."/>
            <person name="Reinhardt R."/>
            <person name="Rabus R."/>
        </authorList>
    </citation>
    <scope>NUCLEOTIDE SEQUENCE</scope>
    <source>
        <strain evidence="2">4be13</strain>
    </source>
</reference>
<dbReference type="EMBL" id="CP061800">
    <property type="protein sequence ID" value="QTA88822.1"/>
    <property type="molecule type" value="Genomic_DNA"/>
</dbReference>
<keyword evidence="3" id="KW-1185">Reference proteome</keyword>